<feature type="chain" id="PRO_5013461768" evidence="2">
    <location>
        <begin position="24"/>
        <end position="295"/>
    </location>
</feature>
<evidence type="ECO:0000313" key="3">
    <source>
        <dbReference type="EMBL" id="JAJ10765.1"/>
    </source>
</evidence>
<protein>
    <submittedName>
        <fullName evidence="3">Uncharacterized protein</fullName>
    </submittedName>
</protein>
<feature type="compositionally biased region" description="Polar residues" evidence="1">
    <location>
        <begin position="35"/>
        <end position="47"/>
    </location>
</feature>
<feature type="compositionally biased region" description="Polar residues" evidence="1">
    <location>
        <begin position="88"/>
        <end position="118"/>
    </location>
</feature>
<dbReference type="AlphaFoldDB" id="A0A0P4ZIY8"/>
<feature type="signal peptide" evidence="2">
    <location>
        <begin position="1"/>
        <end position="23"/>
    </location>
</feature>
<proteinExistence type="predicted"/>
<reference evidence="3" key="1">
    <citation type="submission" date="2015-10" db="EMBL/GenBank/DDBJ databases">
        <title>Daphnia magna gene sets from two clonal populations assembled and annotated with EvidentialGene.</title>
        <authorList>
            <person name="Gilbert D."/>
            <person name="Podicheti R."/>
            <person name="Orsini L."/>
            <person name="Colbourne J."/>
            <person name="Pfrender M."/>
        </authorList>
    </citation>
    <scope>NUCLEOTIDE SEQUENCE</scope>
</reference>
<name>A0A0P4ZIY8_9CRUS</name>
<keyword evidence="2" id="KW-0732">Signal</keyword>
<dbReference type="EMBL" id="GDIP01212637">
    <property type="protein sequence ID" value="JAJ10765.1"/>
    <property type="molecule type" value="Transcribed_RNA"/>
</dbReference>
<organism evidence="3">
    <name type="scientific">Daphnia magna</name>
    <dbReference type="NCBI Taxonomy" id="35525"/>
    <lineage>
        <taxon>Eukaryota</taxon>
        <taxon>Metazoa</taxon>
        <taxon>Ecdysozoa</taxon>
        <taxon>Arthropoda</taxon>
        <taxon>Crustacea</taxon>
        <taxon>Branchiopoda</taxon>
        <taxon>Diplostraca</taxon>
        <taxon>Cladocera</taxon>
        <taxon>Anomopoda</taxon>
        <taxon>Daphniidae</taxon>
        <taxon>Daphnia</taxon>
    </lineage>
</organism>
<evidence type="ECO:0000256" key="2">
    <source>
        <dbReference type="SAM" id="SignalP"/>
    </source>
</evidence>
<accession>A0A0P4ZIY8</accession>
<sequence length="295" mass="33446">MAFQRHIVSTLVVIFLLTQWNDSLHTYATTTNESPSIEIGDQQTSDQYYRPYNGANRRPAYPTYNYGNNQRPSYPAYNQRPAVYNPRPSYTTRRPSYQAATTRRPNYPASNNNYRPATTPSDRFTSGLCISSPNTYQQYGICWDAVAQRMQIGSHLSIENFVRFYIGNLENASFDYQDTSKYYDAICDQSKRFNGVGILCTYDDEDSCNDYRIGGGQNNIIAVSSMCWNEHCICIVGDRYEELALALRPTLSQPAYVVSSFPGGYTGPVTSQAIQQHVQQELAAAGIHWQPPQFI</sequence>
<feature type="region of interest" description="Disordered" evidence="1">
    <location>
        <begin position="35"/>
        <end position="118"/>
    </location>
</feature>
<evidence type="ECO:0000256" key="1">
    <source>
        <dbReference type="SAM" id="MobiDB-lite"/>
    </source>
</evidence>
<reference evidence="3" key="2">
    <citation type="submission" date="2015-10" db="EMBL/GenBank/DDBJ databases">
        <authorList>
            <person name="Gilbert D.G."/>
        </authorList>
    </citation>
    <scope>NUCLEOTIDE SEQUENCE</scope>
</reference>
<dbReference type="OrthoDB" id="6353756at2759"/>